<feature type="signal peptide" evidence="1">
    <location>
        <begin position="1"/>
        <end position="19"/>
    </location>
</feature>
<protein>
    <submittedName>
        <fullName evidence="3">Acetyl xylan esterase (AXE1)</fullName>
    </submittedName>
</protein>
<evidence type="ECO:0000256" key="1">
    <source>
        <dbReference type="SAM" id="SignalP"/>
    </source>
</evidence>
<dbReference type="KEGG" id="lcre:Pla8534_57020"/>
<keyword evidence="4" id="KW-1185">Reference proteome</keyword>
<evidence type="ECO:0000259" key="2">
    <source>
        <dbReference type="Pfam" id="PF05448"/>
    </source>
</evidence>
<name>A0A518E178_9BACT</name>
<dbReference type="InterPro" id="IPR008391">
    <property type="entry name" value="AXE1_dom"/>
</dbReference>
<dbReference type="Pfam" id="PF05448">
    <property type="entry name" value="AXE1"/>
    <property type="match status" value="1"/>
</dbReference>
<dbReference type="AlphaFoldDB" id="A0A518E178"/>
<dbReference type="Gene3D" id="3.40.50.1820">
    <property type="entry name" value="alpha/beta hydrolase"/>
    <property type="match status" value="2"/>
</dbReference>
<proteinExistence type="predicted"/>
<reference evidence="3 4" key="1">
    <citation type="submission" date="2019-02" db="EMBL/GenBank/DDBJ databases">
        <title>Deep-cultivation of Planctomycetes and their phenomic and genomic characterization uncovers novel biology.</title>
        <authorList>
            <person name="Wiegand S."/>
            <person name="Jogler M."/>
            <person name="Boedeker C."/>
            <person name="Pinto D."/>
            <person name="Vollmers J."/>
            <person name="Rivas-Marin E."/>
            <person name="Kohn T."/>
            <person name="Peeters S.H."/>
            <person name="Heuer A."/>
            <person name="Rast P."/>
            <person name="Oberbeckmann S."/>
            <person name="Bunk B."/>
            <person name="Jeske O."/>
            <person name="Meyerdierks A."/>
            <person name="Storesund J.E."/>
            <person name="Kallscheuer N."/>
            <person name="Luecker S."/>
            <person name="Lage O.M."/>
            <person name="Pohl T."/>
            <person name="Merkel B.J."/>
            <person name="Hornburger P."/>
            <person name="Mueller R.-W."/>
            <person name="Bruemmer F."/>
            <person name="Labrenz M."/>
            <person name="Spormann A.M."/>
            <person name="Op den Camp H."/>
            <person name="Overmann J."/>
            <person name="Amann R."/>
            <person name="Jetten M.S.M."/>
            <person name="Mascher T."/>
            <person name="Medema M.H."/>
            <person name="Devos D.P."/>
            <person name="Kaster A.-K."/>
            <person name="Ovreas L."/>
            <person name="Rohde M."/>
            <person name="Galperin M.Y."/>
            <person name="Jogler C."/>
        </authorList>
    </citation>
    <scope>NUCLEOTIDE SEQUENCE [LARGE SCALE GENOMIC DNA]</scope>
    <source>
        <strain evidence="3 4">Pla85_3_4</strain>
    </source>
</reference>
<dbReference type="InterPro" id="IPR029058">
    <property type="entry name" value="AB_hydrolase_fold"/>
</dbReference>
<dbReference type="InterPro" id="IPR050261">
    <property type="entry name" value="FrsA_esterase"/>
</dbReference>
<evidence type="ECO:0000313" key="3">
    <source>
        <dbReference type="EMBL" id="QDU97845.1"/>
    </source>
</evidence>
<evidence type="ECO:0000313" key="4">
    <source>
        <dbReference type="Proteomes" id="UP000317648"/>
    </source>
</evidence>
<dbReference type="SUPFAM" id="SSF53474">
    <property type="entry name" value="alpha/beta-Hydrolases"/>
    <property type="match status" value="2"/>
</dbReference>
<feature type="domain" description="Acetyl xylan esterase" evidence="2">
    <location>
        <begin position="94"/>
        <end position="269"/>
    </location>
</feature>
<keyword evidence="1" id="KW-0732">Signal</keyword>
<dbReference type="RefSeq" id="WP_197442649.1">
    <property type="nucleotide sequence ID" value="NZ_CP036433.1"/>
</dbReference>
<sequence precursor="true">MKTAFALLCGCLLATNSLAADELQVLPAPHGSERLITYLKAAAEQAFARRQAAYEALKTPEQIAAWQKSRRDFFRQQLGETPEREPVEGHIVGQLQGEQFVVEKVLFDSRPGHTVSALLYLPQSDKFQPPYPAVLVPCGHSANGKAYGGYQHLCMLLARHGMAAFCYDPIGQGERYQFLLSNGKPRFKSTQEHSLLGVSSILVGRNTATYRVWDGMRAIDYLCQRPDINADRIGCTGSSGGGTLTEYLMALDDRIVCAAPASCVTTFQRRLETIGPGDAEQNIFGQIGFGLDHSDYTLIRAPRPTLLCTGTLDFVDIRGSWEIFRETKRLYSRMGYPERIDLVEVDAKHGFVKELREATTQWMQRWLRDVDQHVVEPELPTFTEEQCSTGAQVMQQYGNRNVLDLNRQRAEELAPERKFLWKAHNRLDTLQQVRRLAGIHPLADLRPAQAEVVGRSERPGYSIEKLLLHATPGLPLPALLFTPKKPPTGKTLYVDGAGMAGAAAPGGPIEKRVLAGEQVLAVDLRGQGELGQAKGQWGGSYDAIMIAYLLGRPLVGMQAEDLLTAARYLQQYGEQEPRTIELISIKLVAVGPATPAALHAAALESSFFGKCEFRDGLLSWEGLFDDPAAPGYLASAVHGALAVYDLQDLLHSLGDQAVTGE</sequence>
<dbReference type="PANTHER" id="PTHR22946">
    <property type="entry name" value="DIENELACTONE HYDROLASE DOMAIN-CONTAINING PROTEIN-RELATED"/>
    <property type="match status" value="1"/>
</dbReference>
<accession>A0A518E178</accession>
<feature type="chain" id="PRO_5021745641" evidence="1">
    <location>
        <begin position="20"/>
        <end position="661"/>
    </location>
</feature>
<gene>
    <name evidence="3" type="ORF">Pla8534_57020</name>
</gene>
<dbReference type="EMBL" id="CP036433">
    <property type="protein sequence ID" value="QDU97845.1"/>
    <property type="molecule type" value="Genomic_DNA"/>
</dbReference>
<dbReference type="Proteomes" id="UP000317648">
    <property type="component" value="Chromosome"/>
</dbReference>
<dbReference type="PANTHER" id="PTHR22946:SF8">
    <property type="entry name" value="ACETYL XYLAN ESTERASE DOMAIN-CONTAINING PROTEIN"/>
    <property type="match status" value="1"/>
</dbReference>
<organism evidence="3 4">
    <name type="scientific">Lignipirellula cremea</name>
    <dbReference type="NCBI Taxonomy" id="2528010"/>
    <lineage>
        <taxon>Bacteria</taxon>
        <taxon>Pseudomonadati</taxon>
        <taxon>Planctomycetota</taxon>
        <taxon>Planctomycetia</taxon>
        <taxon>Pirellulales</taxon>
        <taxon>Pirellulaceae</taxon>
        <taxon>Lignipirellula</taxon>
    </lineage>
</organism>